<evidence type="ECO:0000313" key="10">
    <source>
        <dbReference type="Proteomes" id="UP000321291"/>
    </source>
</evidence>
<sequence>MNRRNKKAVIFVSMFLMVCMVGFGQNPIIQTIFTADPAPMVYQDTVYLYTGHDQDGAGYFDMRDWHIYSTTDMVNWTDRGIGLSIKDFKWANKDAWAGQCIYRNGKFYWYVPINKEGAGMSIGVAISDHPTGPFKDAIGQPLIEGGWGYIDPTVFIDKNGQAYLYWGNPTLYYVKLNKDMVSYDHKVGIVKVPLDRTGFGIRVIDADKTFSWADTVLVEQSECFQEPKTNKFYWYTAAIDHSTGQKVIGVAVADKIIGPYKDVLNKPLITENCDTGNINPTVVVDDHNDTLLYWGNKALYSVKLNADRMSYSSKPGIQVVSKADLGKIQQKITAANSSNGKRVSAYEEGPWFYRRKDRYYLIYPAGGVPEHLAYSTSLNPTGPWQYQDTIMAVIGKGGAFTNHPGVIDFKGKSFFFYHNGALPGGGGFDRSVCVEPFKYNADGTIPRISPTKQGVKHSLAPLDPYIRQEAETIAWEQGVKTTTSTLKGSM</sequence>
<dbReference type="SUPFAM" id="SSF75005">
    <property type="entry name" value="Arabinanase/levansucrase/invertase"/>
    <property type="match status" value="2"/>
</dbReference>
<evidence type="ECO:0000256" key="2">
    <source>
        <dbReference type="ARBA" id="ARBA00022651"/>
    </source>
</evidence>
<evidence type="ECO:0000256" key="7">
    <source>
        <dbReference type="RuleBase" id="RU361187"/>
    </source>
</evidence>
<evidence type="ECO:0000313" key="9">
    <source>
        <dbReference type="EMBL" id="QEC73682.1"/>
    </source>
</evidence>
<dbReference type="KEGG" id="agi:FSB73_20430"/>
<keyword evidence="4" id="KW-0119">Carbohydrate metabolism</keyword>
<keyword evidence="2" id="KW-0858">Xylan degradation</keyword>
<feature type="chain" id="PRO_5022968353" evidence="8">
    <location>
        <begin position="25"/>
        <end position="490"/>
    </location>
</feature>
<evidence type="ECO:0000256" key="5">
    <source>
        <dbReference type="ARBA" id="ARBA00023295"/>
    </source>
</evidence>
<dbReference type="PANTHER" id="PTHR43772">
    <property type="entry name" value="ENDO-1,4-BETA-XYLANASE"/>
    <property type="match status" value="1"/>
</dbReference>
<dbReference type="InterPro" id="IPR052176">
    <property type="entry name" value="Glycosyl_Hydrlase_43_Enz"/>
</dbReference>
<accession>A0A5B8VS10</accession>
<protein>
    <submittedName>
        <fullName evidence="9">Family 43 glycosylhydrolase</fullName>
    </submittedName>
</protein>
<dbReference type="Gene3D" id="2.115.10.20">
    <property type="entry name" value="Glycosyl hydrolase domain, family 43"/>
    <property type="match status" value="2"/>
</dbReference>
<dbReference type="InterPro" id="IPR006710">
    <property type="entry name" value="Glyco_hydro_43"/>
</dbReference>
<dbReference type="CDD" id="cd18618">
    <property type="entry name" value="GH43_Xsa43E-like"/>
    <property type="match status" value="1"/>
</dbReference>
<dbReference type="Proteomes" id="UP000321291">
    <property type="component" value="Chromosome"/>
</dbReference>
<evidence type="ECO:0000256" key="4">
    <source>
        <dbReference type="ARBA" id="ARBA00023277"/>
    </source>
</evidence>
<evidence type="ECO:0000256" key="3">
    <source>
        <dbReference type="ARBA" id="ARBA00022801"/>
    </source>
</evidence>
<proteinExistence type="inferred from homology"/>
<keyword evidence="8" id="KW-0732">Signal</keyword>
<dbReference type="GO" id="GO:0004553">
    <property type="term" value="F:hydrolase activity, hydrolyzing O-glycosyl compounds"/>
    <property type="evidence" value="ECO:0007669"/>
    <property type="project" value="InterPro"/>
</dbReference>
<dbReference type="OrthoDB" id="3308423at2"/>
<reference evidence="9 10" key="1">
    <citation type="journal article" date="2017" name="Int. J. Syst. Evol. Microbiol.">
        <title>Arachidicoccus ginsenosidivorans sp. nov., with ginsenoside-converting activity isolated from ginseng cultivating soil.</title>
        <authorList>
            <person name="Siddiqi M.Z."/>
            <person name="Aslam Z."/>
            <person name="Im W.T."/>
        </authorList>
    </citation>
    <scope>NUCLEOTIDE SEQUENCE [LARGE SCALE GENOMIC DNA]</scope>
    <source>
        <strain evidence="9 10">Gsoil 809</strain>
    </source>
</reference>
<evidence type="ECO:0000256" key="6">
    <source>
        <dbReference type="PIRSR" id="PIRSR606710-2"/>
    </source>
</evidence>
<gene>
    <name evidence="9" type="ORF">FSB73_20430</name>
</gene>
<dbReference type="InterPro" id="IPR023296">
    <property type="entry name" value="Glyco_hydro_beta-prop_sf"/>
</dbReference>
<dbReference type="RefSeq" id="WP_146786543.1">
    <property type="nucleotide sequence ID" value="NZ_CP042434.1"/>
</dbReference>
<dbReference type="Pfam" id="PF04616">
    <property type="entry name" value="Glyco_hydro_43"/>
    <property type="match status" value="2"/>
</dbReference>
<feature type="site" description="Important for catalytic activity, responsible for pKa modulation of the active site Glu and correct orientation of both the proton donor and substrate" evidence="6">
    <location>
        <position position="151"/>
    </location>
</feature>
<evidence type="ECO:0000256" key="8">
    <source>
        <dbReference type="SAM" id="SignalP"/>
    </source>
</evidence>
<name>A0A5B8VS10_9BACT</name>
<organism evidence="9 10">
    <name type="scientific">Arachidicoccus ginsenosidivorans</name>
    <dbReference type="NCBI Taxonomy" id="496057"/>
    <lineage>
        <taxon>Bacteria</taxon>
        <taxon>Pseudomonadati</taxon>
        <taxon>Bacteroidota</taxon>
        <taxon>Chitinophagia</taxon>
        <taxon>Chitinophagales</taxon>
        <taxon>Chitinophagaceae</taxon>
        <taxon>Arachidicoccus</taxon>
    </lineage>
</organism>
<dbReference type="GO" id="GO:0045493">
    <property type="term" value="P:xylan catabolic process"/>
    <property type="evidence" value="ECO:0007669"/>
    <property type="project" value="UniProtKB-KW"/>
</dbReference>
<comment type="similarity">
    <text evidence="1 7">Belongs to the glycosyl hydrolase 43 family.</text>
</comment>
<dbReference type="PANTHER" id="PTHR43772:SF2">
    <property type="entry name" value="PUTATIVE (AFU_ORTHOLOGUE AFUA_2G04480)-RELATED"/>
    <property type="match status" value="1"/>
</dbReference>
<evidence type="ECO:0000256" key="1">
    <source>
        <dbReference type="ARBA" id="ARBA00009865"/>
    </source>
</evidence>
<dbReference type="EMBL" id="CP042434">
    <property type="protein sequence ID" value="QEC73682.1"/>
    <property type="molecule type" value="Genomic_DNA"/>
</dbReference>
<keyword evidence="10" id="KW-1185">Reference proteome</keyword>
<dbReference type="AlphaFoldDB" id="A0A5B8VS10"/>
<feature type="signal peptide" evidence="8">
    <location>
        <begin position="1"/>
        <end position="24"/>
    </location>
</feature>
<keyword evidence="3 7" id="KW-0378">Hydrolase</keyword>
<keyword evidence="5 7" id="KW-0326">Glycosidase</keyword>
<keyword evidence="2" id="KW-0624">Polysaccharide degradation</keyword>